<gene>
    <name evidence="3" type="ORF">C8A03DRAFT_46785</name>
</gene>
<proteinExistence type="predicted"/>
<keyword evidence="4" id="KW-1185">Reference proteome</keyword>
<feature type="compositionally biased region" description="Basic and acidic residues" evidence="1">
    <location>
        <begin position="229"/>
        <end position="240"/>
    </location>
</feature>
<keyword evidence="2" id="KW-1133">Transmembrane helix</keyword>
<feature type="region of interest" description="Disordered" evidence="1">
    <location>
        <begin position="476"/>
        <end position="497"/>
    </location>
</feature>
<feature type="region of interest" description="Disordered" evidence="1">
    <location>
        <begin position="526"/>
        <end position="568"/>
    </location>
</feature>
<evidence type="ECO:0000313" key="4">
    <source>
        <dbReference type="Proteomes" id="UP001303760"/>
    </source>
</evidence>
<keyword evidence="2" id="KW-0812">Transmembrane</keyword>
<evidence type="ECO:0000256" key="2">
    <source>
        <dbReference type="SAM" id="Phobius"/>
    </source>
</evidence>
<dbReference type="Proteomes" id="UP001303760">
    <property type="component" value="Unassembled WGS sequence"/>
</dbReference>
<dbReference type="AlphaFoldDB" id="A0AAN7C407"/>
<protein>
    <submittedName>
        <fullName evidence="3">Uncharacterized protein</fullName>
    </submittedName>
</protein>
<feature type="compositionally biased region" description="Polar residues" evidence="1">
    <location>
        <begin position="328"/>
        <end position="345"/>
    </location>
</feature>
<keyword evidence="2" id="KW-0472">Membrane</keyword>
<reference evidence="3" key="2">
    <citation type="submission" date="2023-05" db="EMBL/GenBank/DDBJ databases">
        <authorList>
            <consortium name="Lawrence Berkeley National Laboratory"/>
            <person name="Steindorff A."/>
            <person name="Hensen N."/>
            <person name="Bonometti L."/>
            <person name="Westerberg I."/>
            <person name="Brannstrom I.O."/>
            <person name="Guillou S."/>
            <person name="Cros-Aarteil S."/>
            <person name="Calhoun S."/>
            <person name="Haridas S."/>
            <person name="Kuo A."/>
            <person name="Mondo S."/>
            <person name="Pangilinan J."/>
            <person name="Riley R."/>
            <person name="Labutti K."/>
            <person name="Andreopoulos B."/>
            <person name="Lipzen A."/>
            <person name="Chen C."/>
            <person name="Yanf M."/>
            <person name="Daum C."/>
            <person name="Ng V."/>
            <person name="Clum A."/>
            <person name="Ohm R."/>
            <person name="Martin F."/>
            <person name="Silar P."/>
            <person name="Natvig D."/>
            <person name="Lalanne C."/>
            <person name="Gautier V."/>
            <person name="Ament-Velasquez S.L."/>
            <person name="Kruys A."/>
            <person name="Hutchinson M.I."/>
            <person name="Powell A.J."/>
            <person name="Barry K."/>
            <person name="Miller A.N."/>
            <person name="Grigoriev I.V."/>
            <person name="Debuchy R."/>
            <person name="Gladieux P."/>
            <person name="Thoren M.H."/>
            <person name="Johannesson H."/>
        </authorList>
    </citation>
    <scope>NUCLEOTIDE SEQUENCE</scope>
    <source>
        <strain evidence="3">CBS 532.94</strain>
    </source>
</reference>
<feature type="region of interest" description="Disordered" evidence="1">
    <location>
        <begin position="135"/>
        <end position="240"/>
    </location>
</feature>
<accession>A0AAN7C407</accession>
<evidence type="ECO:0000256" key="1">
    <source>
        <dbReference type="SAM" id="MobiDB-lite"/>
    </source>
</evidence>
<feature type="compositionally biased region" description="Low complexity" evidence="1">
    <location>
        <begin position="97"/>
        <end position="106"/>
    </location>
</feature>
<comment type="caution">
    <text evidence="3">The sequence shown here is derived from an EMBL/GenBank/DDBJ whole genome shotgun (WGS) entry which is preliminary data.</text>
</comment>
<organism evidence="3 4">
    <name type="scientific">Achaetomium macrosporum</name>
    <dbReference type="NCBI Taxonomy" id="79813"/>
    <lineage>
        <taxon>Eukaryota</taxon>
        <taxon>Fungi</taxon>
        <taxon>Dikarya</taxon>
        <taxon>Ascomycota</taxon>
        <taxon>Pezizomycotina</taxon>
        <taxon>Sordariomycetes</taxon>
        <taxon>Sordariomycetidae</taxon>
        <taxon>Sordariales</taxon>
        <taxon>Chaetomiaceae</taxon>
        <taxon>Achaetomium</taxon>
    </lineage>
</organism>
<reference evidence="3" key="1">
    <citation type="journal article" date="2023" name="Mol. Phylogenet. Evol.">
        <title>Genome-scale phylogeny and comparative genomics of the fungal order Sordariales.</title>
        <authorList>
            <person name="Hensen N."/>
            <person name="Bonometti L."/>
            <person name="Westerberg I."/>
            <person name="Brannstrom I.O."/>
            <person name="Guillou S."/>
            <person name="Cros-Aarteil S."/>
            <person name="Calhoun S."/>
            <person name="Haridas S."/>
            <person name="Kuo A."/>
            <person name="Mondo S."/>
            <person name="Pangilinan J."/>
            <person name="Riley R."/>
            <person name="LaButti K."/>
            <person name="Andreopoulos B."/>
            <person name="Lipzen A."/>
            <person name="Chen C."/>
            <person name="Yan M."/>
            <person name="Daum C."/>
            <person name="Ng V."/>
            <person name="Clum A."/>
            <person name="Steindorff A."/>
            <person name="Ohm R.A."/>
            <person name="Martin F."/>
            <person name="Silar P."/>
            <person name="Natvig D.O."/>
            <person name="Lalanne C."/>
            <person name="Gautier V."/>
            <person name="Ament-Velasquez S.L."/>
            <person name="Kruys A."/>
            <person name="Hutchinson M.I."/>
            <person name="Powell A.J."/>
            <person name="Barry K."/>
            <person name="Miller A.N."/>
            <person name="Grigoriev I.V."/>
            <person name="Debuchy R."/>
            <person name="Gladieux P."/>
            <person name="Hiltunen Thoren M."/>
            <person name="Johannesson H."/>
        </authorList>
    </citation>
    <scope>NUCLEOTIDE SEQUENCE</scope>
    <source>
        <strain evidence="3">CBS 532.94</strain>
    </source>
</reference>
<feature type="compositionally biased region" description="Polar residues" evidence="1">
    <location>
        <begin position="283"/>
        <end position="293"/>
    </location>
</feature>
<feature type="transmembrane region" description="Helical" evidence="2">
    <location>
        <begin position="398"/>
        <end position="420"/>
    </location>
</feature>
<feature type="region of interest" description="Disordered" evidence="1">
    <location>
        <begin position="324"/>
        <end position="346"/>
    </location>
</feature>
<feature type="compositionally biased region" description="Basic and acidic residues" evidence="1">
    <location>
        <begin position="183"/>
        <end position="204"/>
    </location>
</feature>
<feature type="compositionally biased region" description="Polar residues" evidence="1">
    <location>
        <begin position="36"/>
        <end position="54"/>
    </location>
</feature>
<evidence type="ECO:0000313" key="3">
    <source>
        <dbReference type="EMBL" id="KAK4234988.1"/>
    </source>
</evidence>
<feature type="region of interest" description="Disordered" evidence="1">
    <location>
        <begin position="630"/>
        <end position="671"/>
    </location>
</feature>
<feature type="compositionally biased region" description="Basic and acidic residues" evidence="1">
    <location>
        <begin position="78"/>
        <end position="92"/>
    </location>
</feature>
<sequence>MGSLDSASKSPTRIPRPTFMATSPRTLSIRAVPYNHTDQVASASRTSGRYSPSSWPLPKSVESSSLELWLATTPRRKAQSDNDAMKRAESIRSGHRATASAASSLTATDSILQTARDEVSRGHVRAEASFHSVETQIYAPRPGDSSMPAECSRPSSAKGPLLEPAAEVPERPMTPTPYSVLRKISETSHLENEDGSLKPEDDQHPVPQLENQENMHLESASLDPEDSVTGDRSDKDTGGWERATRLDVACSTPILRDEEGRVLSRMHPPFRSSGPSNRAGHGQDTNASGTGSAQAEYGSSDIGTATGASQGIIVLGSAEDTEAAAGVGTSTRNISPHSRRPTTVQDDIPDLESLRRGPRIRHSRLPPSPSMAANAGGSIPRSTKELWGVLGRLRKMMLASAILLELCILNLVSSVTAVIVTHIEQGYAGVGLVAWAAVSAVFVLTFAGLLGIGFLQYRKMSNDLVSGENWIEMHLRSRPLPPRPQNEQRKQDSGATEAWQKFVQDHEQLRRYVEFLESRIGVLEEGRQTAGQQNNGSKADPTGTGDSAASNIENNICFPSQPHNGDDAPKQKTVLRGSLSHRRLLQPEGSVTESKSWGDCVHNGVIPNSDTKTSILTELCEAVTQGYSPLSEQMHGRSSPFPQSPNNDTSSARPRGNTLRHLTLPSRAVIH</sequence>
<feature type="compositionally biased region" description="Polar residues" evidence="1">
    <location>
        <begin position="640"/>
        <end position="652"/>
    </location>
</feature>
<feature type="region of interest" description="Disordered" evidence="1">
    <location>
        <begin position="259"/>
        <end position="302"/>
    </location>
</feature>
<feature type="compositionally biased region" description="Polar residues" evidence="1">
    <location>
        <begin position="544"/>
        <end position="563"/>
    </location>
</feature>
<dbReference type="EMBL" id="MU860308">
    <property type="protein sequence ID" value="KAK4234988.1"/>
    <property type="molecule type" value="Genomic_DNA"/>
</dbReference>
<feature type="region of interest" description="Disordered" evidence="1">
    <location>
        <begin position="1"/>
        <end position="106"/>
    </location>
</feature>
<feature type="compositionally biased region" description="Polar residues" evidence="1">
    <location>
        <begin position="1"/>
        <end position="11"/>
    </location>
</feature>
<feature type="transmembrane region" description="Helical" evidence="2">
    <location>
        <begin position="432"/>
        <end position="455"/>
    </location>
</feature>
<name>A0AAN7C407_9PEZI</name>